<sequence>MGHSRISTLICSNSALMAQGISVAIDALFNQVSNVCLTPHYENQRPTIAAYPLVIIDSGSDFCDKIMEELNRTKTNRTTIFIIGEQWAIEPEFPFHAIERDIELKRFEEVIRHVVSAKYDVRERPADLTKMQEEVVHLVVQGMVNKEIARQLAISEATVRTHLTAIYRRLRVKNRTEAAVVAREYFIAHGH</sequence>
<dbReference type="InterPro" id="IPR016032">
    <property type="entry name" value="Sig_transdc_resp-reg_C-effctor"/>
</dbReference>
<evidence type="ECO:0000256" key="3">
    <source>
        <dbReference type="ARBA" id="ARBA00023163"/>
    </source>
</evidence>
<dbReference type="PRINTS" id="PR00038">
    <property type="entry name" value="HTHLUXR"/>
</dbReference>
<evidence type="ECO:0000256" key="1">
    <source>
        <dbReference type="ARBA" id="ARBA00023015"/>
    </source>
</evidence>
<dbReference type="GO" id="GO:0006355">
    <property type="term" value="P:regulation of DNA-templated transcription"/>
    <property type="evidence" value="ECO:0007669"/>
    <property type="project" value="InterPro"/>
</dbReference>
<proteinExistence type="predicted"/>
<dbReference type="Pfam" id="PF00196">
    <property type="entry name" value="GerE"/>
    <property type="match status" value="1"/>
</dbReference>
<evidence type="ECO:0000256" key="2">
    <source>
        <dbReference type="ARBA" id="ARBA00023125"/>
    </source>
</evidence>
<dbReference type="InterPro" id="IPR036388">
    <property type="entry name" value="WH-like_DNA-bd_sf"/>
</dbReference>
<accession>A0A3M0A6C7</accession>
<evidence type="ECO:0000313" key="5">
    <source>
        <dbReference type="EMBL" id="RMA79954.1"/>
    </source>
</evidence>
<dbReference type="SMART" id="SM00421">
    <property type="entry name" value="HTH_LUXR"/>
    <property type="match status" value="1"/>
</dbReference>
<gene>
    <name evidence="5" type="ORF">DFR27_1306</name>
</gene>
<comment type="caution">
    <text evidence="5">The sequence shown here is derived from an EMBL/GenBank/DDBJ whole genome shotgun (WGS) entry which is preliminary data.</text>
</comment>
<dbReference type="PROSITE" id="PS00622">
    <property type="entry name" value="HTH_LUXR_1"/>
    <property type="match status" value="1"/>
</dbReference>
<dbReference type="PANTHER" id="PTHR44688:SF16">
    <property type="entry name" value="DNA-BINDING TRANSCRIPTIONAL ACTIVATOR DEVR_DOSR"/>
    <property type="match status" value="1"/>
</dbReference>
<dbReference type="Proteomes" id="UP000267187">
    <property type="component" value="Unassembled WGS sequence"/>
</dbReference>
<name>A0A3M0A6C7_9GAMM</name>
<dbReference type="RefSeq" id="WP_211327585.1">
    <property type="nucleotide sequence ID" value="NZ_REFJ01000003.1"/>
</dbReference>
<dbReference type="EMBL" id="REFJ01000003">
    <property type="protein sequence ID" value="RMA79954.1"/>
    <property type="molecule type" value="Genomic_DNA"/>
</dbReference>
<protein>
    <submittedName>
        <fullName evidence="5">Regulatory LuxR family protein</fullName>
    </submittedName>
</protein>
<dbReference type="AlphaFoldDB" id="A0A3M0A6C7"/>
<organism evidence="5 6">
    <name type="scientific">Umboniibacter marinipuniceus</name>
    <dbReference type="NCBI Taxonomy" id="569599"/>
    <lineage>
        <taxon>Bacteria</taxon>
        <taxon>Pseudomonadati</taxon>
        <taxon>Pseudomonadota</taxon>
        <taxon>Gammaproteobacteria</taxon>
        <taxon>Cellvibrionales</taxon>
        <taxon>Cellvibrionaceae</taxon>
        <taxon>Umboniibacter</taxon>
    </lineage>
</organism>
<keyword evidence="1" id="KW-0805">Transcription regulation</keyword>
<reference evidence="5 6" key="1">
    <citation type="submission" date="2018-10" db="EMBL/GenBank/DDBJ databases">
        <title>Genomic Encyclopedia of Type Strains, Phase IV (KMG-IV): sequencing the most valuable type-strain genomes for metagenomic binning, comparative biology and taxonomic classification.</title>
        <authorList>
            <person name="Goeker M."/>
        </authorList>
    </citation>
    <scope>NUCLEOTIDE SEQUENCE [LARGE SCALE GENOMIC DNA]</scope>
    <source>
        <strain evidence="5 6">DSM 25080</strain>
    </source>
</reference>
<keyword evidence="3" id="KW-0804">Transcription</keyword>
<dbReference type="PROSITE" id="PS50043">
    <property type="entry name" value="HTH_LUXR_2"/>
    <property type="match status" value="1"/>
</dbReference>
<dbReference type="GO" id="GO:0003677">
    <property type="term" value="F:DNA binding"/>
    <property type="evidence" value="ECO:0007669"/>
    <property type="project" value="UniProtKB-KW"/>
</dbReference>
<evidence type="ECO:0000259" key="4">
    <source>
        <dbReference type="PROSITE" id="PS50043"/>
    </source>
</evidence>
<dbReference type="PANTHER" id="PTHR44688">
    <property type="entry name" value="DNA-BINDING TRANSCRIPTIONAL ACTIVATOR DEVR_DOSR"/>
    <property type="match status" value="1"/>
</dbReference>
<evidence type="ECO:0000313" key="6">
    <source>
        <dbReference type="Proteomes" id="UP000267187"/>
    </source>
</evidence>
<feature type="domain" description="HTH luxR-type" evidence="4">
    <location>
        <begin position="121"/>
        <end position="186"/>
    </location>
</feature>
<dbReference type="SUPFAM" id="SSF46894">
    <property type="entry name" value="C-terminal effector domain of the bipartite response regulators"/>
    <property type="match status" value="1"/>
</dbReference>
<keyword evidence="6" id="KW-1185">Reference proteome</keyword>
<keyword evidence="2" id="KW-0238">DNA-binding</keyword>
<dbReference type="CDD" id="cd06170">
    <property type="entry name" value="LuxR_C_like"/>
    <property type="match status" value="1"/>
</dbReference>
<dbReference type="Gene3D" id="1.10.10.10">
    <property type="entry name" value="Winged helix-like DNA-binding domain superfamily/Winged helix DNA-binding domain"/>
    <property type="match status" value="1"/>
</dbReference>
<dbReference type="InterPro" id="IPR000792">
    <property type="entry name" value="Tscrpt_reg_LuxR_C"/>
</dbReference>